<feature type="compositionally biased region" description="Polar residues" evidence="1">
    <location>
        <begin position="288"/>
        <end position="297"/>
    </location>
</feature>
<feature type="region of interest" description="Disordered" evidence="1">
    <location>
        <begin position="255"/>
        <end position="303"/>
    </location>
</feature>
<reference evidence="3 4" key="1">
    <citation type="submission" date="2016-03" db="EMBL/GenBank/DDBJ databases">
        <title>Whole genome sequencing of Grifola frondosa 9006-11.</title>
        <authorList>
            <person name="Min B."/>
            <person name="Park H."/>
            <person name="Kim J.-G."/>
            <person name="Cho H."/>
            <person name="Oh Y.-L."/>
            <person name="Kong W.-S."/>
            <person name="Choi I.-G."/>
        </authorList>
    </citation>
    <scope>NUCLEOTIDE SEQUENCE [LARGE SCALE GENOMIC DNA]</scope>
    <source>
        <strain evidence="3 4">9006-11</strain>
    </source>
</reference>
<organism evidence="3 4">
    <name type="scientific">Grifola frondosa</name>
    <name type="common">Maitake</name>
    <name type="synonym">Polyporus frondosus</name>
    <dbReference type="NCBI Taxonomy" id="5627"/>
    <lineage>
        <taxon>Eukaryota</taxon>
        <taxon>Fungi</taxon>
        <taxon>Dikarya</taxon>
        <taxon>Basidiomycota</taxon>
        <taxon>Agaricomycotina</taxon>
        <taxon>Agaricomycetes</taxon>
        <taxon>Polyporales</taxon>
        <taxon>Grifolaceae</taxon>
        <taxon>Grifola</taxon>
    </lineage>
</organism>
<sequence length="332" mass="35822">MSTIPPSSLPPGDTPSSIIGGTTSNRTTTLVFGFVMAFVAVFGLFVLGVMISHRRAANRRALHQAAAGGGDVVEKPQMWDTLVGDKAGGLALEKCGWERIHPLALEVTPDSISSLPRDGGEEGEATTGAGGHQNTRCGRRSHHACCSRKRAHNAEPEEDPRLRAHHARVAVLISMPSRPSSSPRALRLGNEGRMATRELCQYASPPPQVPPRRRIQKSRMCGPFARGFTMLPMSSSCKAQVPHPSVCAHGVLKLRRPERTARRPTYPHPAHDPEAAPLAPPQPYPYRTHSSLPSSALNPGAAPHVRFPPKQRTQAPGGKPIWLIFPACELEA</sequence>
<evidence type="ECO:0000313" key="4">
    <source>
        <dbReference type="Proteomes" id="UP000092993"/>
    </source>
</evidence>
<evidence type="ECO:0000256" key="2">
    <source>
        <dbReference type="SAM" id="Phobius"/>
    </source>
</evidence>
<keyword evidence="2" id="KW-0812">Transmembrane</keyword>
<gene>
    <name evidence="3" type="ORF">A0H81_12246</name>
</gene>
<feature type="transmembrane region" description="Helical" evidence="2">
    <location>
        <begin position="30"/>
        <end position="51"/>
    </location>
</feature>
<dbReference type="AlphaFoldDB" id="A0A1C7LRZ4"/>
<keyword evidence="4" id="KW-1185">Reference proteome</keyword>
<feature type="region of interest" description="Disordered" evidence="1">
    <location>
        <begin position="1"/>
        <end position="21"/>
    </location>
</feature>
<keyword evidence="2" id="KW-0472">Membrane</keyword>
<evidence type="ECO:0000313" key="3">
    <source>
        <dbReference type="EMBL" id="OBZ67615.1"/>
    </source>
</evidence>
<feature type="region of interest" description="Disordered" evidence="1">
    <location>
        <begin position="111"/>
        <end position="138"/>
    </location>
</feature>
<accession>A0A1C7LRZ4</accession>
<proteinExistence type="predicted"/>
<protein>
    <submittedName>
        <fullName evidence="3">Uncharacterized protein</fullName>
    </submittedName>
</protein>
<dbReference type="Proteomes" id="UP000092993">
    <property type="component" value="Unassembled WGS sequence"/>
</dbReference>
<name>A0A1C7LRZ4_GRIFR</name>
<keyword evidence="2" id="KW-1133">Transmembrane helix</keyword>
<evidence type="ECO:0000256" key="1">
    <source>
        <dbReference type="SAM" id="MobiDB-lite"/>
    </source>
</evidence>
<dbReference type="EMBL" id="LUGG01000023">
    <property type="protein sequence ID" value="OBZ67615.1"/>
    <property type="molecule type" value="Genomic_DNA"/>
</dbReference>
<comment type="caution">
    <text evidence="3">The sequence shown here is derived from an EMBL/GenBank/DDBJ whole genome shotgun (WGS) entry which is preliminary data.</text>
</comment>